<evidence type="ECO:0000256" key="1">
    <source>
        <dbReference type="ARBA" id="ARBA00009865"/>
    </source>
</evidence>
<evidence type="ECO:0000256" key="2">
    <source>
        <dbReference type="ARBA" id="ARBA00022801"/>
    </source>
</evidence>
<dbReference type="SUPFAM" id="SSF75005">
    <property type="entry name" value="Arabinanase/levansucrase/invertase"/>
    <property type="match status" value="1"/>
</dbReference>
<dbReference type="PANTHER" id="PTHR43772:SF2">
    <property type="entry name" value="PUTATIVE (AFU_ORTHOLOGUE AFUA_2G04480)-RELATED"/>
    <property type="match status" value="1"/>
</dbReference>
<dbReference type="Gene3D" id="2.115.10.20">
    <property type="entry name" value="Glycosyl hydrolase domain, family 43"/>
    <property type="match status" value="1"/>
</dbReference>
<sequence>MVHFAALLAFAASLLPAAALAKLKPTRWHTNGTYINNATTAAADPYVRWDQNTGAYWAYSTEGADSGWYFAIYTSPDLATWSKIPGGAIKSDSANIWAQDWWWAPECYYNEKTGWYFLFHAGRFLNQSKVAEYFKYPDFEEASKIGVAVSRSPSGPFVSIADRPIDYYPFDPDYDDVNLLMQPPYLVPPASHEAGETAPKGTYIPSIDPNVFWDDDGSIWLFFSRNAYRNWVWSDEFGKYIEESNIYTVRLDDAWWHDPHAKTLPTVHKSFRDVHQGAPAGWTTSVNASFPGPTRKDGWVPVISYKLQPQVWENAHVNDHAASGGSLKDRRWSEGSTTIKRYDSNGSPVYFLTYSANNYASPDYGIGYAVSDKVSGPYYKSGSNPVLSQDASRAIFSTGHGSIVASGADPAELYYPHHARPSPSSSRHLYTARLFVEPDLLYLGFGTDAGDLRLPLGVAPLSIKAEPAASANGSYEVVVRSASGAKFDLANPINRVRVEVAGAGASATVDGPLVNVDKNGANAKGQTTVRFVYERARSNATLPWTPVSQVRGIGEGDVVDLTISV</sequence>
<reference evidence="8 9" key="1">
    <citation type="journal article" date="2015" name="Sci. Rep.">
        <title>Chromosome-level genome map provides insights into diverse defense mechanisms in the medicinal fungus Ganoderma sinense.</title>
        <authorList>
            <person name="Zhu Y."/>
            <person name="Xu J."/>
            <person name="Sun C."/>
            <person name="Zhou S."/>
            <person name="Xu H."/>
            <person name="Nelson D.R."/>
            <person name="Qian J."/>
            <person name="Song J."/>
            <person name="Luo H."/>
            <person name="Xiang L."/>
            <person name="Li Y."/>
            <person name="Xu Z."/>
            <person name="Ji A."/>
            <person name="Wang L."/>
            <person name="Lu S."/>
            <person name="Hayward A."/>
            <person name="Sun W."/>
            <person name="Li X."/>
            <person name="Schwartz D.C."/>
            <person name="Wang Y."/>
            <person name="Chen S."/>
        </authorList>
    </citation>
    <scope>NUCLEOTIDE SEQUENCE [LARGE SCALE GENOMIC DNA]</scope>
    <source>
        <strain evidence="8 9">ZZ0214-1</strain>
    </source>
</reference>
<dbReference type="Pfam" id="PF04616">
    <property type="entry name" value="Glyco_hydro_43"/>
    <property type="match status" value="1"/>
</dbReference>
<dbReference type="AlphaFoldDB" id="A0A2G8SB26"/>
<evidence type="ECO:0000256" key="3">
    <source>
        <dbReference type="ARBA" id="ARBA00023277"/>
    </source>
</evidence>
<keyword evidence="4 6" id="KW-0326">Glycosidase</keyword>
<evidence type="ECO:0000256" key="4">
    <source>
        <dbReference type="ARBA" id="ARBA00023295"/>
    </source>
</evidence>
<keyword evidence="9" id="KW-1185">Reference proteome</keyword>
<keyword evidence="2 6" id="KW-0378">Hydrolase</keyword>
<accession>A0A2G8SB26</accession>
<evidence type="ECO:0000256" key="6">
    <source>
        <dbReference type="RuleBase" id="RU361187"/>
    </source>
</evidence>
<dbReference type="OrthoDB" id="5211809at2759"/>
<keyword evidence="7" id="KW-0732">Signal</keyword>
<dbReference type="InterPro" id="IPR052176">
    <property type="entry name" value="Glycosyl_Hydrlase_43_Enz"/>
</dbReference>
<proteinExistence type="inferred from homology"/>
<dbReference type="GO" id="GO:0004553">
    <property type="term" value="F:hydrolase activity, hydrolyzing O-glycosyl compounds"/>
    <property type="evidence" value="ECO:0007669"/>
    <property type="project" value="InterPro"/>
</dbReference>
<comment type="caution">
    <text evidence="8">The sequence shown here is derived from an EMBL/GenBank/DDBJ whole genome shotgun (WGS) entry which is preliminary data.</text>
</comment>
<dbReference type="PANTHER" id="PTHR43772">
    <property type="entry name" value="ENDO-1,4-BETA-XYLANASE"/>
    <property type="match status" value="1"/>
</dbReference>
<name>A0A2G8SB26_9APHY</name>
<evidence type="ECO:0000313" key="9">
    <source>
        <dbReference type="Proteomes" id="UP000230002"/>
    </source>
</evidence>
<evidence type="ECO:0000313" key="8">
    <source>
        <dbReference type="EMBL" id="PIL30965.1"/>
    </source>
</evidence>
<feature type="chain" id="PRO_5013621008" description="Glycoside hydrolase family 43 protein" evidence="7">
    <location>
        <begin position="22"/>
        <end position="565"/>
    </location>
</feature>
<dbReference type="InterPro" id="IPR006710">
    <property type="entry name" value="Glyco_hydro_43"/>
</dbReference>
<dbReference type="GO" id="GO:0005975">
    <property type="term" value="P:carbohydrate metabolic process"/>
    <property type="evidence" value="ECO:0007669"/>
    <property type="project" value="InterPro"/>
</dbReference>
<protein>
    <recommendedName>
        <fullName evidence="10">Glycoside hydrolase family 43 protein</fullName>
    </recommendedName>
</protein>
<keyword evidence="3" id="KW-0119">Carbohydrate metabolism</keyword>
<gene>
    <name evidence="8" type="ORF">GSI_07134</name>
</gene>
<evidence type="ECO:0008006" key="10">
    <source>
        <dbReference type="Google" id="ProtNLM"/>
    </source>
</evidence>
<feature type="site" description="Important for catalytic activity, responsible for pKa modulation of the active site Glu and correct orientation of both the proton donor and substrate" evidence="5">
    <location>
        <position position="208"/>
    </location>
</feature>
<dbReference type="Proteomes" id="UP000230002">
    <property type="component" value="Unassembled WGS sequence"/>
</dbReference>
<dbReference type="EMBL" id="AYKW01000013">
    <property type="protein sequence ID" value="PIL30965.1"/>
    <property type="molecule type" value="Genomic_DNA"/>
</dbReference>
<evidence type="ECO:0000256" key="5">
    <source>
        <dbReference type="PIRSR" id="PIRSR606710-2"/>
    </source>
</evidence>
<evidence type="ECO:0000256" key="7">
    <source>
        <dbReference type="SAM" id="SignalP"/>
    </source>
</evidence>
<organism evidence="8 9">
    <name type="scientific">Ganoderma sinense ZZ0214-1</name>
    <dbReference type="NCBI Taxonomy" id="1077348"/>
    <lineage>
        <taxon>Eukaryota</taxon>
        <taxon>Fungi</taxon>
        <taxon>Dikarya</taxon>
        <taxon>Basidiomycota</taxon>
        <taxon>Agaricomycotina</taxon>
        <taxon>Agaricomycetes</taxon>
        <taxon>Polyporales</taxon>
        <taxon>Polyporaceae</taxon>
        <taxon>Ganoderma</taxon>
    </lineage>
</organism>
<dbReference type="InterPro" id="IPR023296">
    <property type="entry name" value="Glyco_hydro_beta-prop_sf"/>
</dbReference>
<feature type="signal peptide" evidence="7">
    <location>
        <begin position="1"/>
        <end position="21"/>
    </location>
</feature>
<comment type="similarity">
    <text evidence="1 6">Belongs to the glycosyl hydrolase 43 family.</text>
</comment>